<dbReference type="PROSITE" id="PS00583">
    <property type="entry name" value="PFKB_KINASES_1"/>
    <property type="match status" value="1"/>
</dbReference>
<keyword evidence="4 7" id="KW-0418">Kinase</keyword>
<comment type="caution">
    <text evidence="7">The sequence shown here is derived from an EMBL/GenBank/DDBJ whole genome shotgun (WGS) entry which is preliminary data.</text>
</comment>
<proteinExistence type="inferred from homology"/>
<evidence type="ECO:0000256" key="5">
    <source>
        <dbReference type="ARBA" id="ARBA00022840"/>
    </source>
</evidence>
<keyword evidence="3" id="KW-0547">Nucleotide-binding</keyword>
<dbReference type="InterPro" id="IPR023314">
    <property type="entry name" value="Myo_inos_IolC-like_sf"/>
</dbReference>
<keyword evidence="2" id="KW-0808">Transferase</keyword>
<evidence type="ECO:0000256" key="4">
    <source>
        <dbReference type="ARBA" id="ARBA00022777"/>
    </source>
</evidence>
<keyword evidence="5" id="KW-0067">ATP-binding</keyword>
<dbReference type="Gene3D" id="2.20.150.10">
    <property type="entry name" value="putative 5-dehydro-2- deoxygluconokinase"/>
    <property type="match status" value="1"/>
</dbReference>
<comment type="similarity">
    <text evidence="1">Belongs to the carbohydrate kinase PfkB family.</text>
</comment>
<dbReference type="RefSeq" id="WP_308891234.1">
    <property type="nucleotide sequence ID" value="NZ_JAVGJF010000241.1"/>
</dbReference>
<gene>
    <name evidence="7" type="ORF">RCF65_11455</name>
</gene>
<dbReference type="Gene3D" id="3.40.1190.20">
    <property type="match status" value="1"/>
</dbReference>
<accession>A0ABD5AYT0</accession>
<dbReference type="PANTHER" id="PTHR43085:SF54">
    <property type="entry name" value="PUTATIVE-RELATED"/>
    <property type="match status" value="1"/>
</dbReference>
<dbReference type="Proteomes" id="UP001240157">
    <property type="component" value="Unassembled WGS sequence"/>
</dbReference>
<evidence type="ECO:0000313" key="8">
    <source>
        <dbReference type="Proteomes" id="UP001240157"/>
    </source>
</evidence>
<dbReference type="InterPro" id="IPR011611">
    <property type="entry name" value="PfkB_dom"/>
</dbReference>
<evidence type="ECO:0000256" key="3">
    <source>
        <dbReference type="ARBA" id="ARBA00022741"/>
    </source>
</evidence>
<protein>
    <submittedName>
        <fullName evidence="7">PfkB family carbohydrate kinase</fullName>
    </submittedName>
</protein>
<reference evidence="7 8" key="1">
    <citation type="submission" date="2023-08" db="EMBL/GenBank/DDBJ databases">
        <title>Whole genome sequencing of Staphylococcus chromogenes NNSch 2386.</title>
        <authorList>
            <person name="Kropotov V.S."/>
            <person name="Boriskina E.V."/>
            <person name="Gordinskaya N.A."/>
            <person name="Shkurkina I.S."/>
            <person name="Kryazhev D.V."/>
            <person name="Alekseeva A.E."/>
            <person name="Makhova M.A."/>
        </authorList>
    </citation>
    <scope>NUCLEOTIDE SEQUENCE [LARGE SCALE GENOMIC DNA]</scope>
    <source>
        <strain evidence="7 8">NNSch 2386</strain>
    </source>
</reference>
<dbReference type="SUPFAM" id="SSF53613">
    <property type="entry name" value="Ribokinase-like"/>
    <property type="match status" value="1"/>
</dbReference>
<organism evidence="7 8">
    <name type="scientific">Staphylococcus chromogenes</name>
    <name type="common">Staphylococcus hyicus subsp. chromogenes</name>
    <dbReference type="NCBI Taxonomy" id="46126"/>
    <lineage>
        <taxon>Bacteria</taxon>
        <taxon>Bacillati</taxon>
        <taxon>Bacillota</taxon>
        <taxon>Bacilli</taxon>
        <taxon>Bacillales</taxon>
        <taxon>Staphylococcaceae</taxon>
        <taxon>Staphylococcus</taxon>
    </lineage>
</organism>
<feature type="domain" description="Carbohydrate kinase PfkB" evidence="6">
    <location>
        <begin position="1"/>
        <end position="135"/>
    </location>
</feature>
<evidence type="ECO:0000313" key="7">
    <source>
        <dbReference type="EMBL" id="MDQ7176591.1"/>
    </source>
</evidence>
<dbReference type="GO" id="GO:0005524">
    <property type="term" value="F:ATP binding"/>
    <property type="evidence" value="ECO:0007669"/>
    <property type="project" value="UniProtKB-KW"/>
</dbReference>
<dbReference type="InterPro" id="IPR029056">
    <property type="entry name" value="Ribokinase-like"/>
</dbReference>
<evidence type="ECO:0000256" key="1">
    <source>
        <dbReference type="ARBA" id="ARBA00010688"/>
    </source>
</evidence>
<dbReference type="AlphaFoldDB" id="A0ABD5AYT0"/>
<evidence type="ECO:0000256" key="2">
    <source>
        <dbReference type="ARBA" id="ARBA00022679"/>
    </source>
</evidence>
<feature type="non-terminal residue" evidence="7">
    <location>
        <position position="143"/>
    </location>
</feature>
<dbReference type="Pfam" id="PF00294">
    <property type="entry name" value="PfkB"/>
    <property type="match status" value="1"/>
</dbReference>
<dbReference type="EMBL" id="JAVGJF010000241">
    <property type="protein sequence ID" value="MDQ7176591.1"/>
    <property type="molecule type" value="Genomic_DNA"/>
</dbReference>
<evidence type="ECO:0000259" key="6">
    <source>
        <dbReference type="Pfam" id="PF00294"/>
    </source>
</evidence>
<sequence length="143" mass="15922">MRRLFAIGEALIDFIPNVTHSKLKDVEQFSRQVGGAPCNVAATVSKLGGKSEMITQLGNDAFGDIIVETIEQLGVGTQYIKRTNKANTALAFVSLQDDGQRDFSFYRKPSADMLYQPENIDDIQIFQDDILHFCSVDLIESDM</sequence>
<dbReference type="InterPro" id="IPR002173">
    <property type="entry name" value="Carboh/pur_kinase_PfkB_CS"/>
</dbReference>
<dbReference type="InterPro" id="IPR050306">
    <property type="entry name" value="PfkB_Carbo_kinase"/>
</dbReference>
<dbReference type="PANTHER" id="PTHR43085">
    <property type="entry name" value="HEXOKINASE FAMILY MEMBER"/>
    <property type="match status" value="1"/>
</dbReference>
<name>A0ABD5AYT0_STACR</name>
<dbReference type="GO" id="GO:0016301">
    <property type="term" value="F:kinase activity"/>
    <property type="evidence" value="ECO:0007669"/>
    <property type="project" value="UniProtKB-KW"/>
</dbReference>